<proteinExistence type="predicted"/>
<dbReference type="EMBL" id="BLJE01000002">
    <property type="protein sequence ID" value="GFE65545.1"/>
    <property type="molecule type" value="Genomic_DNA"/>
</dbReference>
<organism evidence="1 2">
    <name type="scientific">Litoreibacter roseus</name>
    <dbReference type="NCBI Taxonomy" id="2601869"/>
    <lineage>
        <taxon>Bacteria</taxon>
        <taxon>Pseudomonadati</taxon>
        <taxon>Pseudomonadota</taxon>
        <taxon>Alphaproteobacteria</taxon>
        <taxon>Rhodobacterales</taxon>
        <taxon>Roseobacteraceae</taxon>
        <taxon>Litoreibacter</taxon>
    </lineage>
</organism>
<evidence type="ECO:0000313" key="2">
    <source>
        <dbReference type="Proteomes" id="UP000436822"/>
    </source>
</evidence>
<comment type="caution">
    <text evidence="1">The sequence shown here is derived from an EMBL/GenBank/DDBJ whole genome shotgun (WGS) entry which is preliminary data.</text>
</comment>
<protein>
    <submittedName>
        <fullName evidence="1">Uncharacterized protein</fullName>
    </submittedName>
</protein>
<dbReference type="Proteomes" id="UP000436822">
    <property type="component" value="Unassembled WGS sequence"/>
</dbReference>
<evidence type="ECO:0000313" key="1">
    <source>
        <dbReference type="EMBL" id="GFE65545.1"/>
    </source>
</evidence>
<sequence length="58" mass="6510">MSNFDEAISTDSTESVSKAADRAFAAKDEKIREAIAAEMRRDIHSVLRGPLKFLRPLF</sequence>
<accession>A0A6N6JHF2</accession>
<dbReference type="RefSeq" id="WP_159807567.1">
    <property type="nucleotide sequence ID" value="NZ_BLJE01000002.1"/>
</dbReference>
<gene>
    <name evidence="1" type="ORF">KIN_26190</name>
</gene>
<keyword evidence="2" id="KW-1185">Reference proteome</keyword>
<name>A0A6N6JHF2_9RHOB</name>
<dbReference type="AlphaFoldDB" id="A0A6N6JHF2"/>
<reference evidence="1 2" key="1">
    <citation type="submission" date="2019-12" db="EMBL/GenBank/DDBJ databases">
        <title>Litoreibacter badius sp. nov., a novel bacteriochlorophyll a-containing bacterium in the genus Litoreibacter.</title>
        <authorList>
            <person name="Kanamuro M."/>
            <person name="Takabe Y."/>
            <person name="Mori K."/>
            <person name="Takaichi S."/>
            <person name="Hanada S."/>
        </authorList>
    </citation>
    <scope>NUCLEOTIDE SEQUENCE [LARGE SCALE GENOMIC DNA]</scope>
    <source>
        <strain evidence="1 2">K6</strain>
    </source>
</reference>